<accession>A0ABD5MDB4</accession>
<dbReference type="EMBL" id="JBGNYA010000001">
    <property type="protein sequence ID" value="MFA1611895.1"/>
    <property type="molecule type" value="Genomic_DNA"/>
</dbReference>
<evidence type="ECO:0000313" key="1">
    <source>
        <dbReference type="EMBL" id="MFA1611895.1"/>
    </source>
</evidence>
<reference evidence="1 2" key="1">
    <citation type="submission" date="2024-08" db="EMBL/GenBank/DDBJ databases">
        <title>Halobellus sp. MBLA0158 whole genome sequence.</title>
        <authorList>
            <person name="Hwang C.Y."/>
            <person name="Cho E.-S."/>
            <person name="Seo M.-J."/>
        </authorList>
    </citation>
    <scope>NUCLEOTIDE SEQUENCE [LARGE SCALE GENOMIC DNA]</scope>
    <source>
        <strain evidence="1 2">MBLA0158</strain>
    </source>
</reference>
<evidence type="ECO:0000313" key="2">
    <source>
        <dbReference type="Proteomes" id="UP001570511"/>
    </source>
</evidence>
<dbReference type="Proteomes" id="UP001570511">
    <property type="component" value="Unassembled WGS sequence"/>
</dbReference>
<dbReference type="RefSeq" id="WP_372390314.1">
    <property type="nucleotide sequence ID" value="NZ_JBGNYA010000001.1"/>
</dbReference>
<dbReference type="AlphaFoldDB" id="A0ABD5MDB4"/>
<dbReference type="PANTHER" id="PTHR39550">
    <property type="entry name" value="SLL0658 PROTEIN"/>
    <property type="match status" value="1"/>
</dbReference>
<evidence type="ECO:0008006" key="3">
    <source>
        <dbReference type="Google" id="ProtNLM"/>
    </source>
</evidence>
<organism evidence="1 2">
    <name type="scientific">Halobellus rubicundus</name>
    <dbReference type="NCBI Taxonomy" id="2996466"/>
    <lineage>
        <taxon>Archaea</taxon>
        <taxon>Methanobacteriati</taxon>
        <taxon>Methanobacteriota</taxon>
        <taxon>Stenosarchaea group</taxon>
        <taxon>Halobacteria</taxon>
        <taxon>Halobacteriales</taxon>
        <taxon>Haloferacaceae</taxon>
        <taxon>Halobellus</taxon>
    </lineage>
</organism>
<dbReference type="InterPro" id="IPR021799">
    <property type="entry name" value="PIN-like_prokaryotic"/>
</dbReference>
<gene>
    <name evidence="1" type="ORF">OS889_12855</name>
</gene>
<protein>
    <recommendedName>
        <fullName evidence="3">DUF3368 domain-containing protein</fullName>
    </recommendedName>
</protein>
<name>A0ABD5MDB4_9EURY</name>
<proteinExistence type="predicted"/>
<dbReference type="PANTHER" id="PTHR39550:SF1">
    <property type="entry name" value="SLL0658 PROTEIN"/>
    <property type="match status" value="1"/>
</dbReference>
<comment type="caution">
    <text evidence="1">The sequence shown here is derived from an EMBL/GenBank/DDBJ whole genome shotgun (WGS) entry which is preliminary data.</text>
</comment>
<sequence>MGDRYPLPVFLDATVVSNFASTDAIGFLVAVLGSPLVVPAVREEIERGQNLGHEYLASAVEAFDDEGIGVADPPDGSVERGLRNRLDAGEAETLRAAAERGGTIATDDLAARRLAGELSIPVVGSIGLLVVGVERGEITRETADAWLETWREERGYYAPVERIGDVLDGDG</sequence>
<dbReference type="Pfam" id="PF11848">
    <property type="entry name" value="DUF3368"/>
    <property type="match status" value="1"/>
</dbReference>
<keyword evidence="2" id="KW-1185">Reference proteome</keyword>